<name>A0A4R0PC25_9HYPH</name>
<comment type="caution">
    <text evidence="2">The sequence shown here is derived from an EMBL/GenBank/DDBJ whole genome shotgun (WGS) entry which is preliminary data.</text>
</comment>
<feature type="chain" id="PRO_5020711651" evidence="1">
    <location>
        <begin position="21"/>
        <end position="249"/>
    </location>
</feature>
<evidence type="ECO:0000313" key="2">
    <source>
        <dbReference type="EMBL" id="TCD13907.1"/>
    </source>
</evidence>
<dbReference type="OrthoDB" id="9808254at2"/>
<organism evidence="2 3">
    <name type="scientific">Oricola cellulosilytica</name>
    <dbReference type="NCBI Taxonomy" id="1429082"/>
    <lineage>
        <taxon>Bacteria</taxon>
        <taxon>Pseudomonadati</taxon>
        <taxon>Pseudomonadota</taxon>
        <taxon>Alphaproteobacteria</taxon>
        <taxon>Hyphomicrobiales</taxon>
        <taxon>Ahrensiaceae</taxon>
        <taxon>Oricola</taxon>
    </lineage>
</organism>
<dbReference type="Pfam" id="PF06764">
    <property type="entry name" value="DUF1223"/>
    <property type="match status" value="1"/>
</dbReference>
<proteinExistence type="predicted"/>
<dbReference type="InterPro" id="IPR036249">
    <property type="entry name" value="Thioredoxin-like_sf"/>
</dbReference>
<dbReference type="PANTHER" id="PTHR36057:SF1">
    <property type="entry name" value="LIPOPROTEIN LIPID ATTACHMENT SITE-LIKE PROTEIN, PUTATIVE (DUF1223)-RELATED"/>
    <property type="match status" value="1"/>
</dbReference>
<evidence type="ECO:0000313" key="3">
    <source>
        <dbReference type="Proteomes" id="UP000291301"/>
    </source>
</evidence>
<reference evidence="2 3" key="1">
    <citation type="journal article" date="2015" name="Antonie Van Leeuwenhoek">
        <title>Oricola cellulosilytica gen. nov., sp. nov., a cellulose-degrading bacterium of the family Phyllobacteriaceae isolated from surface seashore water, and emended descriptions of Mesorhizobium loti and Phyllobacterium myrsinacearum.</title>
        <authorList>
            <person name="Hameed A."/>
            <person name="Shahina M."/>
            <person name="Lai W.A."/>
            <person name="Lin S.Y."/>
            <person name="Young L.S."/>
            <person name="Liu Y.C."/>
            <person name="Hsu Y.H."/>
            <person name="Young C.C."/>
        </authorList>
    </citation>
    <scope>NUCLEOTIDE SEQUENCE [LARGE SCALE GENOMIC DNA]</scope>
    <source>
        <strain evidence="2 3">KCTC 52183</strain>
    </source>
</reference>
<dbReference type="SUPFAM" id="SSF52833">
    <property type="entry name" value="Thioredoxin-like"/>
    <property type="match status" value="1"/>
</dbReference>
<dbReference type="PANTHER" id="PTHR36057">
    <property type="match status" value="1"/>
</dbReference>
<dbReference type="EMBL" id="SJST01000004">
    <property type="protein sequence ID" value="TCD13907.1"/>
    <property type="molecule type" value="Genomic_DNA"/>
</dbReference>
<dbReference type="RefSeq" id="WP_131569386.1">
    <property type="nucleotide sequence ID" value="NZ_JAINFK010000003.1"/>
</dbReference>
<protein>
    <submittedName>
        <fullName evidence="2">DUF1223 domain-containing protein</fullName>
    </submittedName>
</protein>
<evidence type="ECO:0000256" key="1">
    <source>
        <dbReference type="SAM" id="SignalP"/>
    </source>
</evidence>
<dbReference type="AlphaFoldDB" id="A0A4R0PC25"/>
<accession>A0A4R0PC25</accession>
<dbReference type="InterPro" id="IPR010634">
    <property type="entry name" value="DUF1223"/>
</dbReference>
<feature type="signal peptide" evidence="1">
    <location>
        <begin position="1"/>
        <end position="20"/>
    </location>
</feature>
<gene>
    <name evidence="2" type="ORF">E0D97_11795</name>
</gene>
<keyword evidence="1" id="KW-0732">Signal</keyword>
<keyword evidence="3" id="KW-1185">Reference proteome</keyword>
<sequence length="249" mass="26620">MFAIAALAAGLVVVGLSAAAQEGPSRPLGVVELFTSQGCSSCPPADEALVRLVERGDVIALGYHVDYWDYLGWRDTLGSRENSERQYNYAKELKRRGVYTPQAIMNGRSHINGGRFDEIVDRLGDYESKGNGLTVDLRISQIGKRMRVSVAGSAQAAGEFHVVVVYFKGRTDVTIERGENAGKNITYVNAVTDVQTVGMWNGEQTTIDIPLSELASNEADGCAVLLQEATASGNPGAIIGAAILPRQSG</sequence>
<dbReference type="Proteomes" id="UP000291301">
    <property type="component" value="Unassembled WGS sequence"/>
</dbReference>